<keyword evidence="1" id="KW-0175">Coiled coil</keyword>
<feature type="compositionally biased region" description="Acidic residues" evidence="2">
    <location>
        <begin position="138"/>
        <end position="151"/>
    </location>
</feature>
<proteinExistence type="predicted"/>
<evidence type="ECO:0000313" key="5">
    <source>
        <dbReference type="Proteomes" id="UP000694406"/>
    </source>
</evidence>
<dbReference type="PANTHER" id="PTHR36681">
    <property type="entry name" value="NUCLEAR GTPASE, GERMINAL CENTER-ASSOCIATED, TANDEM DUPLICATE 3"/>
    <property type="match status" value="1"/>
</dbReference>
<sequence>MDGLYGSLAFVCTKTDSFSITDIIRDLNLQDQIRPLEEELQELERQRTQAEVEKKHLYDQLQQPQPARKESAAADSVWLQRHNILEKEFKICALQREKDARLRAISLICVQARNEFSKQRILMDFSAGLQEVSRRAEGEEDGEEEGDEGDSAGEQQPVNLEVFTASSTEYLKLGGKLLCNGQPQVFHDIKDTEIPALKKFAMDTALKHSMVATEKVIRDVARVLSQMVNYLNSQRMEADAHQAQVQEMLQQALQGLPALLQGVLSASSQDLRPAFEALLLGSLQNGAERAKQLSEAIAKGWSSPVVGYPHMTYRAICNHHGVYTSSKYQSVDFNKELAEPILQVISVAWNEVFSSRLASSIKSFTAALLDQLSSFFRGLKKKLHQHRPVAEALRAIHAQQMEAARARLLNFTLDQMTSITRKQRTVSRLLIPTIQAGMEPAYAACSQLSGQGYFQRMKEEMEKFVHLQKDAIFDSAVEKMWQQLELLQLSIHRSLQTVAQELATSIRMQFEPLLSPVQKNKEILPELQRLCAKVDKICQRSGVDYVLPTAVQPEEKLPRTEAKLPGSGSCVSFPAASMDVRVGALLLPHLAAIQVSREHITLTLAGEPTKASLPLGSIYRCEGCLPLGCLILHVSAKAASEVVVQCRVHLPSPGLCSQEALVIREVTQDERQLPKLRDCLAARLSAATWVQELSPRQGREKLLSLGVSYPGQNLESAEPPGPQGASAPEPIAAVGTAGQQPRPLLPWHPYGRKRAGEAVLPQLEKKSKVLPAEPAGCAWLPYGQSAGVKPTSHSAALLGSHSPEGTFHPGSPPCPMAETPGSEPSAVPCAAGLLWAGANQGGCRKPPSVTVKEEEANLPPEKTRPHLL</sequence>
<protein>
    <recommendedName>
        <fullName evidence="3">DUF7605 domain-containing protein</fullName>
    </recommendedName>
</protein>
<feature type="region of interest" description="Disordered" evidence="2">
    <location>
        <begin position="132"/>
        <end position="156"/>
    </location>
</feature>
<dbReference type="Proteomes" id="UP000694406">
    <property type="component" value="Unplaced"/>
</dbReference>
<feature type="region of interest" description="Disordered" evidence="2">
    <location>
        <begin position="841"/>
        <end position="868"/>
    </location>
</feature>
<evidence type="ECO:0000256" key="2">
    <source>
        <dbReference type="SAM" id="MobiDB-lite"/>
    </source>
</evidence>
<feature type="compositionally biased region" description="Basic and acidic residues" evidence="2">
    <location>
        <begin position="851"/>
        <end position="868"/>
    </location>
</feature>
<dbReference type="Pfam" id="PF24564">
    <property type="entry name" value="DUF7605"/>
    <property type="match status" value="1"/>
</dbReference>
<dbReference type="InterPro" id="IPR056024">
    <property type="entry name" value="DUF7605"/>
</dbReference>
<dbReference type="AlphaFoldDB" id="A0A8C5SHP3"/>
<feature type="region of interest" description="Disordered" evidence="2">
    <location>
        <begin position="711"/>
        <end position="730"/>
    </location>
</feature>
<accession>A0A8C5SHP3</accession>
<evidence type="ECO:0000259" key="3">
    <source>
        <dbReference type="Pfam" id="PF24564"/>
    </source>
</evidence>
<evidence type="ECO:0000313" key="4">
    <source>
        <dbReference type="Ensembl" id="ENSLLTP00000017867.1"/>
    </source>
</evidence>
<dbReference type="Ensembl" id="ENSLLTT00000018531.1">
    <property type="protein sequence ID" value="ENSLLTP00000017867.1"/>
    <property type="gene ID" value="ENSLLTG00000013547.1"/>
</dbReference>
<feature type="coiled-coil region" evidence="1">
    <location>
        <begin position="26"/>
        <end position="60"/>
    </location>
</feature>
<reference evidence="4" key="2">
    <citation type="submission" date="2025-09" db="UniProtKB">
        <authorList>
            <consortium name="Ensembl"/>
        </authorList>
    </citation>
    <scope>IDENTIFICATION</scope>
</reference>
<name>A0A8C5SHP3_LATLA</name>
<keyword evidence="5" id="KW-1185">Reference proteome</keyword>
<feature type="domain" description="DUF7605" evidence="3">
    <location>
        <begin position="298"/>
        <end position="471"/>
    </location>
</feature>
<evidence type="ECO:0000256" key="1">
    <source>
        <dbReference type="SAM" id="Coils"/>
    </source>
</evidence>
<organism evidence="4 5">
    <name type="scientific">Laticauda laticaudata</name>
    <name type="common">Blue-ringed sea krait</name>
    <name type="synonym">Blue-lipped sea krait</name>
    <dbReference type="NCBI Taxonomy" id="8630"/>
    <lineage>
        <taxon>Eukaryota</taxon>
        <taxon>Metazoa</taxon>
        <taxon>Chordata</taxon>
        <taxon>Craniata</taxon>
        <taxon>Vertebrata</taxon>
        <taxon>Euteleostomi</taxon>
        <taxon>Lepidosauria</taxon>
        <taxon>Squamata</taxon>
        <taxon>Bifurcata</taxon>
        <taxon>Unidentata</taxon>
        <taxon>Episquamata</taxon>
        <taxon>Toxicofera</taxon>
        <taxon>Serpentes</taxon>
        <taxon>Colubroidea</taxon>
        <taxon>Elapidae</taxon>
        <taxon>Laticaudinae</taxon>
        <taxon>Laticauda</taxon>
    </lineage>
</organism>
<dbReference type="PANTHER" id="PTHR36681:SF3">
    <property type="entry name" value="NUCLEAR GTPASE, GERMINAL CENTER-ASSOCIATED, TANDEM DUPLICATE 3"/>
    <property type="match status" value="1"/>
</dbReference>
<reference evidence="4" key="1">
    <citation type="submission" date="2025-08" db="UniProtKB">
        <authorList>
            <consortium name="Ensembl"/>
        </authorList>
    </citation>
    <scope>IDENTIFICATION</scope>
</reference>